<evidence type="ECO:0000256" key="7">
    <source>
        <dbReference type="SAM" id="Phobius"/>
    </source>
</evidence>
<feature type="domain" description="ABC3 transporter permease C-terminal" evidence="8">
    <location>
        <begin position="257"/>
        <end position="369"/>
    </location>
</feature>
<evidence type="ECO:0000256" key="4">
    <source>
        <dbReference type="ARBA" id="ARBA00022692"/>
    </source>
</evidence>
<evidence type="ECO:0000259" key="8">
    <source>
        <dbReference type="Pfam" id="PF02687"/>
    </source>
</evidence>
<dbReference type="InterPro" id="IPR003838">
    <property type="entry name" value="ABC3_permease_C"/>
</dbReference>
<comment type="subcellular location">
    <subcellularLocation>
        <location evidence="1">Cell membrane</location>
        <topology evidence="1">Multi-pass membrane protein</topology>
    </subcellularLocation>
</comment>
<keyword evidence="2" id="KW-0813">Transport</keyword>
<feature type="transmembrane region" description="Helical" evidence="7">
    <location>
        <begin position="334"/>
        <end position="361"/>
    </location>
</feature>
<evidence type="ECO:0000256" key="5">
    <source>
        <dbReference type="ARBA" id="ARBA00022989"/>
    </source>
</evidence>
<protein>
    <submittedName>
        <fullName evidence="10">MacB-like periplasmic core domain containing protein</fullName>
    </submittedName>
</protein>
<proteinExistence type="predicted"/>
<feature type="transmembrane region" description="Helical" evidence="7">
    <location>
        <begin position="253"/>
        <end position="277"/>
    </location>
</feature>
<feature type="domain" description="MacB-like periplasmic core" evidence="9">
    <location>
        <begin position="18"/>
        <end position="222"/>
    </location>
</feature>
<dbReference type="GO" id="GO:0005886">
    <property type="term" value="C:plasma membrane"/>
    <property type="evidence" value="ECO:0007669"/>
    <property type="project" value="UniProtKB-SubCell"/>
</dbReference>
<dbReference type="PANTHER" id="PTHR43738">
    <property type="entry name" value="ABC TRANSPORTER, MEMBRANE PROTEIN"/>
    <property type="match status" value="1"/>
</dbReference>
<dbReference type="PIRSF" id="PIRSF031773">
    <property type="entry name" value="DevC"/>
    <property type="match status" value="1"/>
</dbReference>
<evidence type="ECO:0000313" key="10">
    <source>
        <dbReference type="EMBL" id="EPR30547.1"/>
    </source>
</evidence>
<keyword evidence="4 7" id="KW-0812">Transmembrane</keyword>
<dbReference type="eggNOG" id="COG0577">
    <property type="taxonomic scope" value="Bacteria"/>
</dbReference>
<keyword evidence="6 7" id="KW-0472">Membrane</keyword>
<organism evidence="10 11">
    <name type="scientific">Alkalidesulfovibrio alkalitolerans DSM 16529</name>
    <dbReference type="NCBI Taxonomy" id="1121439"/>
    <lineage>
        <taxon>Bacteria</taxon>
        <taxon>Pseudomonadati</taxon>
        <taxon>Thermodesulfobacteriota</taxon>
        <taxon>Desulfovibrionia</taxon>
        <taxon>Desulfovibrionales</taxon>
        <taxon>Desulfovibrionaceae</taxon>
        <taxon>Alkalidesulfovibrio</taxon>
    </lineage>
</organism>
<evidence type="ECO:0000256" key="2">
    <source>
        <dbReference type="ARBA" id="ARBA00022448"/>
    </source>
</evidence>
<accession>S7T0E2</accession>
<keyword evidence="3" id="KW-1003">Cell membrane</keyword>
<feature type="transmembrane region" description="Helical" evidence="7">
    <location>
        <begin position="297"/>
        <end position="322"/>
    </location>
</feature>
<comment type="caution">
    <text evidence="10">The sequence shown here is derived from an EMBL/GenBank/DDBJ whole genome shotgun (WGS) entry which is preliminary data.</text>
</comment>
<name>S7T0E2_9BACT</name>
<dbReference type="STRING" id="1121439.dsat_1269"/>
<dbReference type="Proteomes" id="UP000014975">
    <property type="component" value="Unassembled WGS sequence"/>
</dbReference>
<keyword evidence="11" id="KW-1185">Reference proteome</keyword>
<dbReference type="InterPro" id="IPR051125">
    <property type="entry name" value="ABC-4/HrtB_transporter"/>
</dbReference>
<feature type="transmembrane region" description="Helical" evidence="7">
    <location>
        <begin position="15"/>
        <end position="41"/>
    </location>
</feature>
<keyword evidence="5 7" id="KW-1133">Transmembrane helix</keyword>
<dbReference type="Pfam" id="PF12704">
    <property type="entry name" value="MacB_PCD"/>
    <property type="match status" value="1"/>
</dbReference>
<evidence type="ECO:0000256" key="3">
    <source>
        <dbReference type="ARBA" id="ARBA00022475"/>
    </source>
</evidence>
<evidence type="ECO:0000256" key="6">
    <source>
        <dbReference type="ARBA" id="ARBA00023136"/>
    </source>
</evidence>
<dbReference type="AlphaFoldDB" id="S7T0E2"/>
<dbReference type="EMBL" id="ATHI01000031">
    <property type="protein sequence ID" value="EPR30547.1"/>
    <property type="molecule type" value="Genomic_DNA"/>
</dbReference>
<dbReference type="Pfam" id="PF02687">
    <property type="entry name" value="FtsX"/>
    <property type="match status" value="1"/>
</dbReference>
<dbReference type="OrthoDB" id="9768465at2"/>
<sequence length="376" mass="40458">MAFTLALRNLVHDKIRLAVTLTGVIFAVVLISVQIGIFIGFTRTISGVIDNSGADIWIASKGLKNFDIALPMDERKVYRTLSVPDVEKAAKFIVQFANWKKPRGGQESIQIVGFETRSGLGGPWNVIQGSLGALDIEDTVFVDELYLDRLGLEGVGETAEINDRRARIAGMTRGIRSFTTSPFVFASFKNALQYSTVAEDQTIYILVKAREGADLEDLKGRLAVAVGDVDVFTTAEFSALTQHYWMFSTGAGVALLLAAGLGLVVGMVVVAQTLYATTMDHLPEFATLKAMGAPNSYIYRIITLQAALSAVVGYSAGMALSLAAARASRHGDALVLIPFEFAAAMFAVTLAMCLGASFISINKVTRIDPLVVFKGR</sequence>
<dbReference type="PANTHER" id="PTHR43738:SF1">
    <property type="entry name" value="HEMIN TRANSPORT SYSTEM PERMEASE PROTEIN HRTB-RELATED"/>
    <property type="match status" value="1"/>
</dbReference>
<reference evidence="10 11" key="1">
    <citation type="journal article" date="2013" name="Genome Announc.">
        <title>Draft genome sequences for three mercury-methylating, sulfate-reducing bacteria.</title>
        <authorList>
            <person name="Brown S.D."/>
            <person name="Hurt R.A.Jr."/>
            <person name="Gilmour C.C."/>
            <person name="Elias D.A."/>
        </authorList>
    </citation>
    <scope>NUCLEOTIDE SEQUENCE [LARGE SCALE GENOMIC DNA]</scope>
    <source>
        <strain evidence="10 11">DSM 16529</strain>
    </source>
</reference>
<gene>
    <name evidence="10" type="ORF">dsat_1269</name>
</gene>
<evidence type="ECO:0000259" key="9">
    <source>
        <dbReference type="Pfam" id="PF12704"/>
    </source>
</evidence>
<dbReference type="RefSeq" id="WP_020887966.1">
    <property type="nucleotide sequence ID" value="NZ_ATHI01000031.1"/>
</dbReference>
<evidence type="ECO:0000313" key="11">
    <source>
        <dbReference type="Proteomes" id="UP000014975"/>
    </source>
</evidence>
<evidence type="ECO:0000256" key="1">
    <source>
        <dbReference type="ARBA" id="ARBA00004651"/>
    </source>
</evidence>
<dbReference type="InterPro" id="IPR025857">
    <property type="entry name" value="MacB_PCD"/>
</dbReference>
<dbReference type="PATRIC" id="fig|1121439.3.peg.2653"/>
<dbReference type="InterPro" id="IPR005891">
    <property type="entry name" value="DevC"/>
</dbReference>